<dbReference type="PANTHER" id="PTHR23253">
    <property type="entry name" value="EUKARYOTIC TRANSLATION INITIATION FACTOR 4 GAMMA"/>
    <property type="match status" value="1"/>
</dbReference>
<dbReference type="GO" id="GO:0003743">
    <property type="term" value="F:translation initiation factor activity"/>
    <property type="evidence" value="ECO:0007669"/>
    <property type="project" value="TreeGrafter"/>
</dbReference>
<feature type="compositionally biased region" description="Basic and acidic residues" evidence="2">
    <location>
        <begin position="593"/>
        <end position="615"/>
    </location>
</feature>
<dbReference type="WBParaSite" id="PgR011_g054_t02">
    <property type="protein sequence ID" value="PgR011_g054_t02"/>
    <property type="gene ID" value="PgR011_g054"/>
</dbReference>
<feature type="compositionally biased region" description="Low complexity" evidence="2">
    <location>
        <begin position="948"/>
        <end position="961"/>
    </location>
</feature>
<proteinExistence type="predicted"/>
<reference evidence="5 6" key="1">
    <citation type="submission" date="2022-11" db="UniProtKB">
        <authorList>
            <consortium name="WormBaseParasite"/>
        </authorList>
    </citation>
    <scope>IDENTIFICATION</scope>
</reference>
<feature type="coiled-coil region" evidence="1">
    <location>
        <begin position="709"/>
        <end position="750"/>
    </location>
</feature>
<feature type="region of interest" description="Disordered" evidence="2">
    <location>
        <begin position="869"/>
        <end position="1105"/>
    </location>
</feature>
<dbReference type="Gene3D" id="1.25.40.180">
    <property type="match status" value="1"/>
</dbReference>
<dbReference type="WBParaSite" id="PgR011_g054_t01">
    <property type="protein sequence ID" value="PgR011_g054_t01"/>
    <property type="gene ID" value="PgR011_g054"/>
</dbReference>
<feature type="compositionally biased region" description="Basic and acidic residues" evidence="2">
    <location>
        <begin position="1026"/>
        <end position="1040"/>
    </location>
</feature>
<dbReference type="PANTHER" id="PTHR23253:SF78">
    <property type="entry name" value="EUKARYOTIC TRANSLATION INITIATION FACTOR 4G1, ISOFORM B-RELATED"/>
    <property type="match status" value="1"/>
</dbReference>
<evidence type="ECO:0000256" key="1">
    <source>
        <dbReference type="SAM" id="Coils"/>
    </source>
</evidence>
<evidence type="ECO:0000259" key="3">
    <source>
        <dbReference type="SMART" id="SM00543"/>
    </source>
</evidence>
<evidence type="ECO:0000313" key="4">
    <source>
        <dbReference type="Proteomes" id="UP000887569"/>
    </source>
</evidence>
<protein>
    <submittedName>
        <fullName evidence="5 6">MIF4G domain-containing protein</fullName>
    </submittedName>
</protein>
<feature type="compositionally biased region" description="Low complexity" evidence="2">
    <location>
        <begin position="313"/>
        <end position="337"/>
    </location>
</feature>
<feature type="region of interest" description="Disordered" evidence="2">
    <location>
        <begin position="548"/>
        <end position="618"/>
    </location>
</feature>
<evidence type="ECO:0000313" key="5">
    <source>
        <dbReference type="WBParaSite" id="PgR011_g054_t01"/>
    </source>
</evidence>
<evidence type="ECO:0000313" key="6">
    <source>
        <dbReference type="WBParaSite" id="PgR011_g054_t02"/>
    </source>
</evidence>
<feature type="domain" description="MIF4G" evidence="3">
    <location>
        <begin position="626"/>
        <end position="868"/>
    </location>
</feature>
<feature type="compositionally biased region" description="Polar residues" evidence="2">
    <location>
        <begin position="396"/>
        <end position="408"/>
    </location>
</feature>
<feature type="region of interest" description="Disordered" evidence="2">
    <location>
        <begin position="230"/>
        <end position="273"/>
    </location>
</feature>
<name>A0A915AMQ1_PARUN</name>
<dbReference type="InterPro" id="IPR016024">
    <property type="entry name" value="ARM-type_fold"/>
</dbReference>
<organism evidence="4 5">
    <name type="scientific">Parascaris univalens</name>
    <name type="common">Nematode worm</name>
    <dbReference type="NCBI Taxonomy" id="6257"/>
    <lineage>
        <taxon>Eukaryota</taxon>
        <taxon>Metazoa</taxon>
        <taxon>Ecdysozoa</taxon>
        <taxon>Nematoda</taxon>
        <taxon>Chromadorea</taxon>
        <taxon>Rhabditida</taxon>
        <taxon>Spirurina</taxon>
        <taxon>Ascaridomorpha</taxon>
        <taxon>Ascaridoidea</taxon>
        <taxon>Ascarididae</taxon>
        <taxon>Parascaris</taxon>
    </lineage>
</organism>
<dbReference type="SUPFAM" id="SSF48371">
    <property type="entry name" value="ARM repeat"/>
    <property type="match status" value="1"/>
</dbReference>
<accession>A0A915AMQ1</accession>
<feature type="compositionally biased region" description="Polar residues" evidence="2">
    <location>
        <begin position="962"/>
        <end position="975"/>
    </location>
</feature>
<feature type="compositionally biased region" description="Basic and acidic residues" evidence="2">
    <location>
        <begin position="934"/>
        <end position="947"/>
    </location>
</feature>
<feature type="compositionally biased region" description="Basic and acidic residues" evidence="2">
    <location>
        <begin position="353"/>
        <end position="389"/>
    </location>
</feature>
<dbReference type="GO" id="GO:0003729">
    <property type="term" value="F:mRNA binding"/>
    <property type="evidence" value="ECO:0007669"/>
    <property type="project" value="TreeGrafter"/>
</dbReference>
<feature type="compositionally biased region" description="Basic and acidic residues" evidence="2">
    <location>
        <begin position="570"/>
        <end position="586"/>
    </location>
</feature>
<sequence>MSSSNPRGKQRKNGAMQDYNGQHLMGAQVGGVVPPSQPPQLIPNGNAGQQQPTGLGFVIPTVDTAHSNHMPQAAYRSAPRNLPNPSMQFAPGEVHVERPQQGTPQITTIHPTRYAQQPQPQQPFPPTSQMATFTSAPPMYNPPNVYNANVYSTPSAYSTFQPQATYYQPATVTPQMFTSFYQMQAPEFLQQRVGVSYPQAAMLVPVQTQLPVHQKEKKILRIVDPDTKEVTNEKEISASMCVPLDDHMSGDSQGGRRSAALEASRENVPHPSNASQKFSLQVAQSVLADSAIPSSSSAPAPSQVRAPTPTPAAPREVSPVPHSAPSAASTSTPPLAAHVKEMPAEVPPESTVIEEKPPEVAEEAKEQEVEAPVGKDEKDEPKNIDKAESEQAPEQVGTSPQPSESETVQDVALTSEPEESKVVPEVEEPPSIAGRPVEVVPEEAEKEEKAAEEDGEPEGVKFERKRKELEKRQQELLQDPANADISAMVYGRSYLVFMREVVKELKKDSCPVEESELKSLGIDIASAPAVSTLDRQQRRLDGLGSASRAFAPGWMPDNKNPLKPKAYHGRLSDRGHSQRGDRDRKRGPISRPSIDRPAREPVKLHRSENAWKHEPSSNLDKNQQLYKDIRGLLNKITPSTFDALCADFLSFKVYQNKEQMSEVISIIFDKAVEEPKFCPLYSDLCKKQVVEESQESGKSEFRSGILTRCQQTFETKRQEEINKKRAEAEAEADERRQKELKLEVMEMEAKERRRMFGNIGFIGQLFRHELIVPRILNWCIIHLLKNHSEAELQGGSDEESIECAVRMLETVGKIADRQGLSTSRQDSQGAQSEFNLSVFFTHLSEIAPKVSNRVRFLILNLIELKNNNWNPRKSADSGPKTIEEVHSEARKEEIQNKLQREQYEKKRGPYEGRPSLDRRSQRPTIIGRQSQDGRYGRGGDSSRDQKARAAGAASMVASTASRKNQSLNSMDQPQSLGARRPQFSSGSAGGGQQTERNAAARSMIGVRGAGRGSLASRDNSQPSSREPSESRRQSSNDERVAALAAASAMTHSSSSGGLKRSGYASAAGGGGGSSSALSSTGADDKSAGSEHGDHERDRDDDAARAAKEKQAFSMLVGDLNDYFADNVDVEQVYTCVMEVCETTAVRVVFRLIMQVGIEKVSGAVTNPHRRYVGQVICRCLQADQIKQDALHGIADFCTYVVEKELWEDNMRVWEAVAEIISWSIMCDTQHFEGARPSIGDFRGAFTNANADTRKADALLFYVLRRLVEIEYEREKRISSMGMAFDEIKDLRTDALIVALKGCHLTSGENLYELLN</sequence>
<keyword evidence="4" id="KW-1185">Reference proteome</keyword>
<feature type="region of interest" description="Disordered" evidence="2">
    <location>
        <begin position="1"/>
        <end position="49"/>
    </location>
</feature>
<feature type="compositionally biased region" description="Low complexity" evidence="2">
    <location>
        <begin position="291"/>
        <end position="302"/>
    </location>
</feature>
<feature type="region of interest" description="Disordered" evidence="2">
    <location>
        <begin position="291"/>
        <end position="481"/>
    </location>
</feature>
<dbReference type="Proteomes" id="UP000887569">
    <property type="component" value="Unplaced"/>
</dbReference>
<evidence type="ECO:0000256" key="2">
    <source>
        <dbReference type="SAM" id="MobiDB-lite"/>
    </source>
</evidence>
<keyword evidence="1" id="KW-0175">Coiled coil</keyword>
<feature type="compositionally biased region" description="Basic and acidic residues" evidence="2">
    <location>
        <begin position="458"/>
        <end position="474"/>
    </location>
</feature>
<feature type="compositionally biased region" description="Low complexity" evidence="2">
    <location>
        <begin position="1041"/>
        <end position="1066"/>
    </location>
</feature>
<dbReference type="InterPro" id="IPR003890">
    <property type="entry name" value="MIF4G-like_typ-3"/>
</dbReference>
<feature type="compositionally biased region" description="Basic and acidic residues" evidence="2">
    <location>
        <begin position="1082"/>
        <end position="1105"/>
    </location>
</feature>
<feature type="compositionally biased region" description="Basic and acidic residues" evidence="2">
    <location>
        <begin position="881"/>
        <end position="920"/>
    </location>
</feature>
<feature type="compositionally biased region" description="Acidic residues" evidence="2">
    <location>
        <begin position="440"/>
        <end position="457"/>
    </location>
</feature>
<dbReference type="GO" id="GO:0016281">
    <property type="term" value="C:eukaryotic translation initiation factor 4F complex"/>
    <property type="evidence" value="ECO:0007669"/>
    <property type="project" value="TreeGrafter"/>
</dbReference>
<dbReference type="Pfam" id="PF02854">
    <property type="entry name" value="MIF4G"/>
    <property type="match status" value="1"/>
</dbReference>
<dbReference type="SMART" id="SM00543">
    <property type="entry name" value="MIF4G"/>
    <property type="match status" value="1"/>
</dbReference>